<evidence type="ECO:0000259" key="2">
    <source>
        <dbReference type="PROSITE" id="PS50887"/>
    </source>
</evidence>
<dbReference type="NCBIfam" id="TIGR00254">
    <property type="entry name" value="GGDEF"/>
    <property type="match status" value="1"/>
</dbReference>
<keyword evidence="4" id="KW-1185">Reference proteome</keyword>
<sequence length="228" mass="25633">MQMKKLSLLKMIQLTVLVILTLVSICLLLNSDIKQYIFSNMAATILFAVVWIILIASFIFLLMDFNVISEMKLNYHNLYQVAYSDPLSGIPNRFSCDVLIEKYIDQDLPDSVGCAVLDLTNLPEINSEYNHAAGNKLLSEFSTLLSSAAANHGFVGRNGGNKFLAIFEDCDQAKLNNFLESVERKVERHNASPKALPIEYKAGFALNSEEEFLQITRLIALANQRVYE</sequence>
<dbReference type="InterPro" id="IPR000160">
    <property type="entry name" value="GGDEF_dom"/>
</dbReference>
<accession>A0A4R4FB33</accession>
<feature type="transmembrane region" description="Helical" evidence="1">
    <location>
        <begin position="41"/>
        <end position="63"/>
    </location>
</feature>
<dbReference type="SUPFAM" id="SSF55073">
    <property type="entry name" value="Nucleotide cyclase"/>
    <property type="match status" value="1"/>
</dbReference>
<name>A0A4R4FB33_9FIRM</name>
<reference evidence="3 4" key="1">
    <citation type="journal article" date="2016" name="Nat. Microbiol.">
        <title>The Mouse Intestinal Bacterial Collection (miBC) provides host-specific insight into cultured diversity and functional potential of the gut microbiota.</title>
        <authorList>
            <person name="Lagkouvardos I."/>
            <person name="Pukall R."/>
            <person name="Abt B."/>
            <person name="Foesel B.U."/>
            <person name="Meier-Kolthoff J.P."/>
            <person name="Kumar N."/>
            <person name="Bresciani A."/>
            <person name="Martinez I."/>
            <person name="Just S."/>
            <person name="Ziegler C."/>
            <person name="Brugiroux S."/>
            <person name="Garzetti D."/>
            <person name="Wenning M."/>
            <person name="Bui T.P."/>
            <person name="Wang J."/>
            <person name="Hugenholtz F."/>
            <person name="Plugge C.M."/>
            <person name="Peterson D.A."/>
            <person name="Hornef M.W."/>
            <person name="Baines J.F."/>
            <person name="Smidt H."/>
            <person name="Walter J."/>
            <person name="Kristiansen K."/>
            <person name="Nielsen H.B."/>
            <person name="Haller D."/>
            <person name="Overmann J."/>
            <person name="Stecher B."/>
            <person name="Clavel T."/>
        </authorList>
    </citation>
    <scope>NUCLEOTIDE SEQUENCE [LARGE SCALE GENOMIC DNA]</scope>
    <source>
        <strain evidence="3 4">DSM 28560</strain>
    </source>
</reference>
<dbReference type="Gene3D" id="3.30.70.270">
    <property type="match status" value="1"/>
</dbReference>
<dbReference type="Pfam" id="PF00990">
    <property type="entry name" value="GGDEF"/>
    <property type="match status" value="1"/>
</dbReference>
<organism evidence="3 4">
    <name type="scientific">Extibacter muris</name>
    <dbReference type="NCBI Taxonomy" id="1796622"/>
    <lineage>
        <taxon>Bacteria</taxon>
        <taxon>Bacillati</taxon>
        <taxon>Bacillota</taxon>
        <taxon>Clostridia</taxon>
        <taxon>Lachnospirales</taxon>
        <taxon>Lachnospiraceae</taxon>
        <taxon>Extibacter</taxon>
    </lineage>
</organism>
<evidence type="ECO:0000313" key="4">
    <source>
        <dbReference type="Proteomes" id="UP000295710"/>
    </source>
</evidence>
<dbReference type="EMBL" id="SMMX01000016">
    <property type="protein sequence ID" value="TDA20685.1"/>
    <property type="molecule type" value="Genomic_DNA"/>
</dbReference>
<dbReference type="SMART" id="SM00267">
    <property type="entry name" value="GGDEF"/>
    <property type="match status" value="1"/>
</dbReference>
<dbReference type="AlphaFoldDB" id="A0A4R4FB33"/>
<comment type="caution">
    <text evidence="3">The sequence shown here is derived from an EMBL/GenBank/DDBJ whole genome shotgun (WGS) entry which is preliminary data.</text>
</comment>
<dbReference type="PANTHER" id="PTHR45138">
    <property type="entry name" value="REGULATORY COMPONENTS OF SENSORY TRANSDUCTION SYSTEM"/>
    <property type="match status" value="1"/>
</dbReference>
<dbReference type="PROSITE" id="PS50887">
    <property type="entry name" value="GGDEF"/>
    <property type="match status" value="1"/>
</dbReference>
<proteinExistence type="predicted"/>
<keyword evidence="1" id="KW-0812">Transmembrane</keyword>
<dbReference type="PANTHER" id="PTHR45138:SF9">
    <property type="entry name" value="DIGUANYLATE CYCLASE DGCM-RELATED"/>
    <property type="match status" value="1"/>
</dbReference>
<keyword evidence="1" id="KW-0472">Membrane</keyword>
<dbReference type="RefSeq" id="WP_132279811.1">
    <property type="nucleotide sequence ID" value="NZ_JAOBST010000063.1"/>
</dbReference>
<evidence type="ECO:0000313" key="3">
    <source>
        <dbReference type="EMBL" id="TDA20685.1"/>
    </source>
</evidence>
<gene>
    <name evidence="3" type="ORF">E1963_15340</name>
</gene>
<protein>
    <submittedName>
        <fullName evidence="3">GGDEF domain-containing protein</fullName>
    </submittedName>
</protein>
<dbReference type="InterPro" id="IPR029787">
    <property type="entry name" value="Nucleotide_cyclase"/>
</dbReference>
<dbReference type="Proteomes" id="UP000295710">
    <property type="component" value="Unassembled WGS sequence"/>
</dbReference>
<dbReference type="GO" id="GO:0052621">
    <property type="term" value="F:diguanylate cyclase activity"/>
    <property type="evidence" value="ECO:0007669"/>
    <property type="project" value="TreeGrafter"/>
</dbReference>
<keyword evidence="1" id="KW-1133">Transmembrane helix</keyword>
<dbReference type="InterPro" id="IPR050469">
    <property type="entry name" value="Diguanylate_Cyclase"/>
</dbReference>
<dbReference type="InterPro" id="IPR043128">
    <property type="entry name" value="Rev_trsase/Diguanyl_cyclase"/>
</dbReference>
<feature type="domain" description="GGDEF" evidence="2">
    <location>
        <begin position="110"/>
        <end position="228"/>
    </location>
</feature>
<evidence type="ECO:0000256" key="1">
    <source>
        <dbReference type="SAM" id="Phobius"/>
    </source>
</evidence>